<dbReference type="SUPFAM" id="SSF53167">
    <property type="entry name" value="Purine and uridine phosphorylases"/>
    <property type="match status" value="1"/>
</dbReference>
<sequence length="283" mass="31260">MSENKVWKSEAEKPVMEGGLQYHIRCGNGDVERYCLLPGDPERSDMIADMWDEKRFVANYREHRTFSGKIGGAGITVCSTGAGSGSTTSAIEEVIALGADTLIRVGSCGAIQEYIDCGDVIIHSGAVRHDGSSNLYVDQAYPAFADYMVTAALVEAAEQLDIPYHIGVSCSTGSWYCGQGRPGYNNYTQSFFEHKVEDLRKAGVMNFEMETSALFTLCGLYGKRAGSVCTAFANRKKDQFQYGGIERSIQVANRAVEILYKWDQEMARTGKKHWYPSLTKDVK</sequence>
<dbReference type="GO" id="GO:0003824">
    <property type="term" value="F:catalytic activity"/>
    <property type="evidence" value="ECO:0007669"/>
    <property type="project" value="InterPro"/>
</dbReference>
<evidence type="ECO:0000313" key="3">
    <source>
        <dbReference type="Proteomes" id="UP000823900"/>
    </source>
</evidence>
<dbReference type="Proteomes" id="UP000823900">
    <property type="component" value="Unassembled WGS sequence"/>
</dbReference>
<dbReference type="GO" id="GO:0009116">
    <property type="term" value="P:nucleoside metabolic process"/>
    <property type="evidence" value="ECO:0007669"/>
    <property type="project" value="InterPro"/>
</dbReference>
<organism evidence="2 3">
    <name type="scientific">Candidatus Lachnoclostridium stercoravium</name>
    <dbReference type="NCBI Taxonomy" id="2838633"/>
    <lineage>
        <taxon>Bacteria</taxon>
        <taxon>Bacillati</taxon>
        <taxon>Bacillota</taxon>
        <taxon>Clostridia</taxon>
        <taxon>Lachnospirales</taxon>
        <taxon>Lachnospiraceae</taxon>
    </lineage>
</organism>
<dbReference type="PANTHER" id="PTHR43691">
    <property type="entry name" value="URIDINE PHOSPHORYLASE"/>
    <property type="match status" value="1"/>
</dbReference>
<feature type="domain" description="Nucleoside phosphorylase" evidence="1">
    <location>
        <begin position="34"/>
        <end position="238"/>
    </location>
</feature>
<dbReference type="EMBL" id="DWZA01000077">
    <property type="protein sequence ID" value="HJA71702.1"/>
    <property type="molecule type" value="Genomic_DNA"/>
</dbReference>
<gene>
    <name evidence="2" type="ORF">IAA07_09030</name>
</gene>
<proteinExistence type="predicted"/>
<evidence type="ECO:0000259" key="1">
    <source>
        <dbReference type="Pfam" id="PF01048"/>
    </source>
</evidence>
<dbReference type="CDD" id="cd17767">
    <property type="entry name" value="UP_EcUdp-like"/>
    <property type="match status" value="1"/>
</dbReference>
<dbReference type="AlphaFoldDB" id="A0A9D2HIZ6"/>
<accession>A0A9D2HIZ6</accession>
<reference evidence="2" key="2">
    <citation type="submission" date="2021-04" db="EMBL/GenBank/DDBJ databases">
        <authorList>
            <person name="Gilroy R."/>
        </authorList>
    </citation>
    <scope>NUCLEOTIDE SEQUENCE</scope>
    <source>
        <strain evidence="2">CHK178-16964</strain>
    </source>
</reference>
<reference evidence="2" key="1">
    <citation type="journal article" date="2021" name="PeerJ">
        <title>Extensive microbial diversity within the chicken gut microbiome revealed by metagenomics and culture.</title>
        <authorList>
            <person name="Gilroy R."/>
            <person name="Ravi A."/>
            <person name="Getino M."/>
            <person name="Pursley I."/>
            <person name="Horton D.L."/>
            <person name="Alikhan N.F."/>
            <person name="Baker D."/>
            <person name="Gharbi K."/>
            <person name="Hall N."/>
            <person name="Watson M."/>
            <person name="Adriaenssens E.M."/>
            <person name="Foster-Nyarko E."/>
            <person name="Jarju S."/>
            <person name="Secka A."/>
            <person name="Antonio M."/>
            <person name="Oren A."/>
            <person name="Chaudhuri R.R."/>
            <person name="La Ragione R."/>
            <person name="Hildebrand F."/>
            <person name="Pallen M.J."/>
        </authorList>
    </citation>
    <scope>NUCLEOTIDE SEQUENCE</scope>
    <source>
        <strain evidence="2">CHK178-16964</strain>
    </source>
</reference>
<dbReference type="PANTHER" id="PTHR43691:SF13">
    <property type="entry name" value="URIDINE PHOSPHORYLASE"/>
    <property type="match status" value="1"/>
</dbReference>
<dbReference type="Pfam" id="PF01048">
    <property type="entry name" value="PNP_UDP_1"/>
    <property type="match status" value="1"/>
</dbReference>
<dbReference type="Gene3D" id="3.40.50.1580">
    <property type="entry name" value="Nucleoside phosphorylase domain"/>
    <property type="match status" value="1"/>
</dbReference>
<evidence type="ECO:0000313" key="2">
    <source>
        <dbReference type="EMBL" id="HJA71702.1"/>
    </source>
</evidence>
<comment type="caution">
    <text evidence="2">The sequence shown here is derived from an EMBL/GenBank/DDBJ whole genome shotgun (WGS) entry which is preliminary data.</text>
</comment>
<dbReference type="InterPro" id="IPR035994">
    <property type="entry name" value="Nucleoside_phosphorylase_sf"/>
</dbReference>
<protein>
    <submittedName>
        <fullName evidence="2">Nucleoside phosphorylase</fullName>
    </submittedName>
</protein>
<dbReference type="InterPro" id="IPR000845">
    <property type="entry name" value="Nucleoside_phosphorylase_d"/>
</dbReference>
<name>A0A9D2HIZ6_9FIRM</name>
<dbReference type="GO" id="GO:0005829">
    <property type="term" value="C:cytosol"/>
    <property type="evidence" value="ECO:0007669"/>
    <property type="project" value="TreeGrafter"/>
</dbReference>